<dbReference type="EMBL" id="JAADJG010000523">
    <property type="protein sequence ID" value="KAF4445468.1"/>
    <property type="molecule type" value="Genomic_DNA"/>
</dbReference>
<protein>
    <submittedName>
        <fullName evidence="1">Uncharacterized protein</fullName>
    </submittedName>
</protein>
<dbReference type="InterPro" id="IPR023213">
    <property type="entry name" value="CAT-like_dom_sf"/>
</dbReference>
<organism evidence="1 2">
    <name type="scientific">Fusarium austroafricanum</name>
    <dbReference type="NCBI Taxonomy" id="2364996"/>
    <lineage>
        <taxon>Eukaryota</taxon>
        <taxon>Fungi</taxon>
        <taxon>Dikarya</taxon>
        <taxon>Ascomycota</taxon>
        <taxon>Pezizomycotina</taxon>
        <taxon>Sordariomycetes</taxon>
        <taxon>Hypocreomycetidae</taxon>
        <taxon>Hypocreales</taxon>
        <taxon>Nectriaceae</taxon>
        <taxon>Fusarium</taxon>
        <taxon>Fusarium concolor species complex</taxon>
    </lineage>
</organism>
<dbReference type="PANTHER" id="PTHR42034">
    <property type="entry name" value="CHROMOSOME 7, WHOLE GENOME SHOTGUN SEQUENCE-RELATED"/>
    <property type="match status" value="1"/>
</dbReference>
<dbReference type="Proteomes" id="UP000605986">
    <property type="component" value="Unassembled WGS sequence"/>
</dbReference>
<dbReference type="Gene3D" id="3.30.559.30">
    <property type="entry name" value="Nonribosomal peptide synthetase, condensation domain"/>
    <property type="match status" value="1"/>
</dbReference>
<dbReference type="AlphaFoldDB" id="A0A8H4K9Y6"/>
<accession>A0A8H4K9Y6</accession>
<reference evidence="1" key="1">
    <citation type="submission" date="2020-01" db="EMBL/GenBank/DDBJ databases">
        <title>Identification and distribution of gene clusters putatively required for synthesis of sphingolipid metabolism inhibitors in phylogenetically diverse species of the filamentous fungus Fusarium.</title>
        <authorList>
            <person name="Kim H.-S."/>
            <person name="Busman M."/>
            <person name="Brown D.W."/>
            <person name="Divon H."/>
            <person name="Uhlig S."/>
            <person name="Proctor R.H."/>
        </authorList>
    </citation>
    <scope>NUCLEOTIDE SEQUENCE</scope>
    <source>
        <strain evidence="1">NRRL 53441</strain>
    </source>
</reference>
<evidence type="ECO:0000313" key="2">
    <source>
        <dbReference type="Proteomes" id="UP000605986"/>
    </source>
</evidence>
<proteinExistence type="predicted"/>
<dbReference type="Gene3D" id="3.30.559.10">
    <property type="entry name" value="Chloramphenicol acetyltransferase-like domain"/>
    <property type="match status" value="1"/>
</dbReference>
<gene>
    <name evidence="1" type="ORF">F53441_10810</name>
</gene>
<sequence length="504" mass="56852">MAQRAEISQFHWKKSSEGTWKRQIDECEDFYRLYTKEDHGCYPIIACASFHIKSSVAHEYNFVVKSLRDAWAFLRYKHPTLGSRIERDTKTDTWKRVYTPFESKEDVDRWLHSTFKITHINTSALKWFNDNARPFEIPNIYVIKSDTEIPRQEVFLRCPHDITDGVGIIQLVNQLFTKAAEIRSQHAEYQYPVPDEDLDIRLSPCLRVAASIPGQLSESQHQRFEKMQIENGRTYTHPGLLSLPPSSSPAIQADFRTKRIAITIPRAVSSQILAHCKEVAPGVSVTHVFVSALAMALSECQPRKKEAYPVRYVDRPMLNLRPFCSSPYNSPDHAGAAYHGVCAQALGIDLEVPSMTDDEAKPSPLPRLATQVRDFYNQLKPTLSNETHEQVLLAPLTFKSLSPPPGADPWAVSDPPFCPVSLSSIGNLASIVASSNEILELTNVWIASQPIGAGVALFLGTWDGKIELSGVFNTQYHSEDYVQKFLEGITKNVYNGLDIDEEQF</sequence>
<keyword evidence="2" id="KW-1185">Reference proteome</keyword>
<comment type="caution">
    <text evidence="1">The sequence shown here is derived from an EMBL/GenBank/DDBJ whole genome shotgun (WGS) entry which is preliminary data.</text>
</comment>
<name>A0A8H4K9Y6_9HYPO</name>
<evidence type="ECO:0000313" key="1">
    <source>
        <dbReference type="EMBL" id="KAF4445468.1"/>
    </source>
</evidence>
<dbReference type="PANTHER" id="PTHR42034:SF1">
    <property type="entry name" value="CONDENSATION DOMAIN-CONTAINING PROTEIN"/>
    <property type="match status" value="1"/>
</dbReference>
<dbReference type="OrthoDB" id="2548233at2759"/>